<evidence type="ECO:0000256" key="1">
    <source>
        <dbReference type="SAM" id="MobiDB-lite"/>
    </source>
</evidence>
<dbReference type="AlphaFoldDB" id="A0A9N7VEM5"/>
<evidence type="ECO:0000313" key="2">
    <source>
        <dbReference type="EMBL" id="CAB1448041.1"/>
    </source>
</evidence>
<accession>A0A9N7VEM5</accession>
<reference evidence="2" key="1">
    <citation type="submission" date="2020-03" db="EMBL/GenBank/DDBJ databases">
        <authorList>
            <person name="Weist P."/>
        </authorList>
    </citation>
    <scope>NUCLEOTIDE SEQUENCE</scope>
</reference>
<dbReference type="EMBL" id="CADEAL010003963">
    <property type="protein sequence ID" value="CAB1448041.1"/>
    <property type="molecule type" value="Genomic_DNA"/>
</dbReference>
<comment type="caution">
    <text evidence="2">The sequence shown here is derived from an EMBL/GenBank/DDBJ whole genome shotgun (WGS) entry which is preliminary data.</text>
</comment>
<organism evidence="2 3">
    <name type="scientific">Pleuronectes platessa</name>
    <name type="common">European plaice</name>
    <dbReference type="NCBI Taxonomy" id="8262"/>
    <lineage>
        <taxon>Eukaryota</taxon>
        <taxon>Metazoa</taxon>
        <taxon>Chordata</taxon>
        <taxon>Craniata</taxon>
        <taxon>Vertebrata</taxon>
        <taxon>Euteleostomi</taxon>
        <taxon>Actinopterygii</taxon>
        <taxon>Neopterygii</taxon>
        <taxon>Teleostei</taxon>
        <taxon>Neoteleostei</taxon>
        <taxon>Acanthomorphata</taxon>
        <taxon>Carangaria</taxon>
        <taxon>Pleuronectiformes</taxon>
        <taxon>Pleuronectoidei</taxon>
        <taxon>Pleuronectidae</taxon>
        <taxon>Pleuronectes</taxon>
    </lineage>
</organism>
<gene>
    <name evidence="2" type="ORF">PLEPLA_LOCUS35704</name>
</gene>
<feature type="region of interest" description="Disordered" evidence="1">
    <location>
        <begin position="22"/>
        <end position="49"/>
    </location>
</feature>
<proteinExistence type="predicted"/>
<protein>
    <submittedName>
        <fullName evidence="2">Uncharacterized protein</fullName>
    </submittedName>
</protein>
<name>A0A9N7VEM5_PLEPL</name>
<evidence type="ECO:0000313" key="3">
    <source>
        <dbReference type="Proteomes" id="UP001153269"/>
    </source>
</evidence>
<sequence>MCDEGNLPVCHISCCTALPLPTGTRQASSSATRDWNAGSRAGRDTEASTQIREQAFHLCTDASRARGGELKLQRRRSECKQQKMEKGSRSAVCAHTSCEAAARSRGSERQHQIAREQRLHFPHCSDSHSFASKSRNNPLACRMNHKQQSVSLVVKVPGGCGAAV</sequence>
<feature type="compositionally biased region" description="Polar residues" evidence="1">
    <location>
        <begin position="23"/>
        <end position="33"/>
    </location>
</feature>
<dbReference type="Proteomes" id="UP001153269">
    <property type="component" value="Unassembled WGS sequence"/>
</dbReference>
<keyword evidence="3" id="KW-1185">Reference proteome</keyword>